<name>F2B8N1_9NEIS</name>
<organism evidence="2 3">
    <name type="scientific">Neisseria bacilliformis ATCC BAA-1200</name>
    <dbReference type="NCBI Taxonomy" id="888742"/>
    <lineage>
        <taxon>Bacteria</taxon>
        <taxon>Pseudomonadati</taxon>
        <taxon>Pseudomonadota</taxon>
        <taxon>Betaproteobacteria</taxon>
        <taxon>Neisseriales</taxon>
        <taxon>Neisseriaceae</taxon>
        <taxon>Neisseria</taxon>
    </lineage>
</organism>
<dbReference type="AlphaFoldDB" id="F2B8N1"/>
<dbReference type="EMBL" id="AFAY01000003">
    <property type="protein sequence ID" value="EGF12104.1"/>
    <property type="molecule type" value="Genomic_DNA"/>
</dbReference>
<accession>F2B8N1</accession>
<sequence length="79" mass="9338">MEVSFETAWSPPEGIYRAICATYPDLYLEAKYIEEGMCFARRYENEGAQLYDYPCSNEEYRAFAVEHFGCEFFDDDEDE</sequence>
<protein>
    <recommendedName>
        <fullName evidence="1">YubB ferredoxin-like domain-containing protein</fullName>
    </recommendedName>
</protein>
<comment type="caution">
    <text evidence="2">The sequence shown here is derived from an EMBL/GenBank/DDBJ whole genome shotgun (WGS) entry which is preliminary data.</text>
</comment>
<dbReference type="OrthoDB" id="7992117at2"/>
<gene>
    <name evidence="2" type="ORF">HMPREF9123_0084</name>
</gene>
<proteinExistence type="predicted"/>
<evidence type="ECO:0000313" key="3">
    <source>
        <dbReference type="Proteomes" id="UP000004105"/>
    </source>
</evidence>
<dbReference type="HOGENOM" id="CLU_2602357_0_0_4"/>
<evidence type="ECO:0000259" key="1">
    <source>
        <dbReference type="Pfam" id="PF18406"/>
    </source>
</evidence>
<dbReference type="InterPro" id="IPR041329">
    <property type="entry name" value="YubB_C"/>
</dbReference>
<dbReference type="Pfam" id="PF18406">
    <property type="entry name" value="DUF1281_C"/>
    <property type="match status" value="1"/>
</dbReference>
<dbReference type="Proteomes" id="UP000004105">
    <property type="component" value="Unassembled WGS sequence"/>
</dbReference>
<reference evidence="2 3" key="1">
    <citation type="submission" date="2011-02" db="EMBL/GenBank/DDBJ databases">
        <authorList>
            <person name="Muzny D."/>
            <person name="Qin X."/>
            <person name="Deng J."/>
            <person name="Jiang H."/>
            <person name="Liu Y."/>
            <person name="Qu J."/>
            <person name="Song X.-Z."/>
            <person name="Zhang L."/>
            <person name="Thornton R."/>
            <person name="Coyle M."/>
            <person name="Francisco L."/>
            <person name="Jackson L."/>
            <person name="Javaid M."/>
            <person name="Korchina V."/>
            <person name="Kovar C."/>
            <person name="Mata R."/>
            <person name="Mathew T."/>
            <person name="Ngo R."/>
            <person name="Nguyen L."/>
            <person name="Nguyen N."/>
            <person name="Okwuonu G."/>
            <person name="Ongeri F."/>
            <person name="Pham C."/>
            <person name="Simmons D."/>
            <person name="Wilczek-Boney K."/>
            <person name="Hale W."/>
            <person name="Jakkamsetti A."/>
            <person name="Pham P."/>
            <person name="Ruth R."/>
            <person name="San Lucas F."/>
            <person name="Warren J."/>
            <person name="Zhang J."/>
            <person name="Zhao Z."/>
            <person name="Zhou C."/>
            <person name="Zhu D."/>
            <person name="Lee S."/>
            <person name="Bess C."/>
            <person name="Blankenburg K."/>
            <person name="Forbes L."/>
            <person name="Fu Q."/>
            <person name="Gubbala S."/>
            <person name="Hirani K."/>
            <person name="Jayaseelan J.C."/>
            <person name="Lara F."/>
            <person name="Munidasa M."/>
            <person name="Palculict T."/>
            <person name="Patil S."/>
            <person name="Pu L.-L."/>
            <person name="Saada N."/>
            <person name="Tang L."/>
            <person name="Weissenberger G."/>
            <person name="Zhu Y."/>
            <person name="Hemphill L."/>
            <person name="Shang Y."/>
            <person name="Youmans B."/>
            <person name="Ayvaz T."/>
            <person name="Ross M."/>
            <person name="Santibanez J."/>
            <person name="Aqrawi P."/>
            <person name="Gross S."/>
            <person name="Joshi V."/>
            <person name="Fowler G."/>
            <person name="Nazareth L."/>
            <person name="Reid J."/>
            <person name="Worley K."/>
            <person name="Petrosino J."/>
            <person name="Highlander S."/>
            <person name="Gibbs R."/>
        </authorList>
    </citation>
    <scope>NUCLEOTIDE SEQUENCE [LARGE SCALE GENOMIC DNA]</scope>
    <source>
        <strain evidence="2 3">ATCC BAA-1200</strain>
    </source>
</reference>
<keyword evidence="3" id="KW-1185">Reference proteome</keyword>
<feature type="domain" description="YubB ferredoxin-like" evidence="1">
    <location>
        <begin position="2"/>
        <end position="44"/>
    </location>
</feature>
<evidence type="ECO:0000313" key="2">
    <source>
        <dbReference type="EMBL" id="EGF12104.1"/>
    </source>
</evidence>